<evidence type="ECO:0000313" key="1">
    <source>
        <dbReference type="EMBL" id="CAA9299187.1"/>
    </source>
</evidence>
<dbReference type="Gene3D" id="1.10.10.1150">
    <property type="entry name" value="Coenzyme PQQ synthesis protein D (PqqD)"/>
    <property type="match status" value="1"/>
</dbReference>
<reference evidence="1" key="1">
    <citation type="submission" date="2020-02" db="EMBL/GenBank/DDBJ databases">
        <authorList>
            <person name="Meier V. D."/>
        </authorList>
    </citation>
    <scope>NUCLEOTIDE SEQUENCE</scope>
    <source>
        <strain evidence="1">AVDCRST_MAG63</strain>
    </source>
</reference>
<dbReference type="Pfam" id="PF05402">
    <property type="entry name" value="PqqD"/>
    <property type="match status" value="1"/>
</dbReference>
<organism evidence="1">
    <name type="scientific">uncultured Armatimonadetes bacterium</name>
    <dbReference type="NCBI Taxonomy" id="157466"/>
    <lineage>
        <taxon>Bacteria</taxon>
        <taxon>Bacillati</taxon>
        <taxon>Armatimonadota</taxon>
        <taxon>environmental samples</taxon>
    </lineage>
</organism>
<dbReference type="EMBL" id="CADCTO010000704">
    <property type="protein sequence ID" value="CAA9299187.1"/>
    <property type="molecule type" value="Genomic_DNA"/>
</dbReference>
<accession>A0A6J4K8P3</accession>
<dbReference type="AlphaFoldDB" id="A0A6J4K8P3"/>
<gene>
    <name evidence="1" type="ORF">AVDCRST_MAG63-5031</name>
</gene>
<proteinExistence type="predicted"/>
<evidence type="ECO:0008006" key="2">
    <source>
        <dbReference type="Google" id="ProtNLM"/>
    </source>
</evidence>
<protein>
    <recommendedName>
        <fullName evidence="2">PqqD family protein</fullName>
    </recommendedName>
</protein>
<sequence length="154" mass="17850">MIGYLRQFVEGRKPKVSRAEVLGARPVRNPLVEWERILAHEEGPWVVFLRVPRRADRWGNFVARVFRMPSHRKIELDEMGSDVWEMCDGDLTVDALTKAVCAKYHLNRRQGEASVTAYMRMLAERRLLALRTGARKNEAPAVAAGPRKSRRRRR</sequence>
<dbReference type="InterPro" id="IPR041881">
    <property type="entry name" value="PqqD_sf"/>
</dbReference>
<name>A0A6J4K8P3_9BACT</name>
<dbReference type="InterPro" id="IPR008792">
    <property type="entry name" value="PQQD"/>
</dbReference>